<sequence>MAATLMQTLDATIANVALPHMQGALGATPDQISWVLTSYTIAAAIAMTPTGWIADRIGMKRLFLISVAGFAIASVLCGLSTTLPEMVAFRLMQGLFGAALVPLSQTVLLDTYPPEEHASAMALWGMGVTLGPILGPTLGGWLTEVYNWRWVFFINLPVAILTFIGLSTSLVPDSGIKKTRFDMLGFALLSVALFALQLLLDRGETKGWFGSPEIVIEAGVALFSFYLFLVHQLTTPRPFLPLHLFIDRNFAAGLVMIGIVGVVLFATSALLPPFLQNLLDYPVLTTGLVVAPRGIGTMIAMRGVGRLSRHLDPRLVMLIGMSSTTVSLYWMAGFTLDEPMSDIIFAGMLQGFGIGTTFVPLSTVTFATLAPHDRGYGTSLFSLFRNVGSSIGIALAFAYEAHMTSVNHAYLTEHVNAYNPALREYINASGGLDSAMGLAGIVSEVQRQAGMIALIDDFKLMAWGVLLALPLLLLFRIKPAKPGDPDEFDHVVMD</sequence>
<dbReference type="Gene3D" id="1.20.1720.10">
    <property type="entry name" value="Multidrug resistance protein D"/>
    <property type="match status" value="1"/>
</dbReference>
<evidence type="ECO:0000256" key="4">
    <source>
        <dbReference type="ARBA" id="ARBA00022475"/>
    </source>
</evidence>
<evidence type="ECO:0000313" key="11">
    <source>
        <dbReference type="Proteomes" id="UP000472676"/>
    </source>
</evidence>
<comment type="subcellular location">
    <subcellularLocation>
        <location evidence="1">Cell membrane</location>
        <topology evidence="1">Multi-pass membrane protein</topology>
    </subcellularLocation>
</comment>
<keyword evidence="11" id="KW-1185">Reference proteome</keyword>
<evidence type="ECO:0000256" key="1">
    <source>
        <dbReference type="ARBA" id="ARBA00004651"/>
    </source>
</evidence>
<keyword evidence="4" id="KW-1003">Cell membrane</keyword>
<comment type="caution">
    <text evidence="10">The sequence shown here is derived from an EMBL/GenBank/DDBJ whole genome shotgun (WGS) entry which is preliminary data.</text>
</comment>
<dbReference type="AlphaFoldDB" id="A0A6M2BRV0"/>
<dbReference type="CDD" id="cd17503">
    <property type="entry name" value="MFS_LmrB_MDR_like"/>
    <property type="match status" value="1"/>
</dbReference>
<dbReference type="Pfam" id="PF07690">
    <property type="entry name" value="MFS_1"/>
    <property type="match status" value="1"/>
</dbReference>
<evidence type="ECO:0000256" key="6">
    <source>
        <dbReference type="ARBA" id="ARBA00022989"/>
    </source>
</evidence>
<dbReference type="InterPro" id="IPR036259">
    <property type="entry name" value="MFS_trans_sf"/>
</dbReference>
<evidence type="ECO:0000256" key="2">
    <source>
        <dbReference type="ARBA" id="ARBA00008537"/>
    </source>
</evidence>
<keyword evidence="6 8" id="KW-1133">Transmembrane helix</keyword>
<feature type="transmembrane region" description="Helical" evidence="8">
    <location>
        <begin position="212"/>
        <end position="229"/>
    </location>
</feature>
<dbReference type="PANTHER" id="PTHR42718">
    <property type="entry name" value="MAJOR FACILITATOR SUPERFAMILY MULTIDRUG TRANSPORTER MFSC"/>
    <property type="match status" value="1"/>
</dbReference>
<feature type="transmembrane region" description="Helical" evidence="8">
    <location>
        <begin position="62"/>
        <end position="81"/>
    </location>
</feature>
<dbReference type="GO" id="GO:0005886">
    <property type="term" value="C:plasma membrane"/>
    <property type="evidence" value="ECO:0007669"/>
    <property type="project" value="UniProtKB-SubCell"/>
</dbReference>
<dbReference type="InterPro" id="IPR011701">
    <property type="entry name" value="MFS"/>
</dbReference>
<organism evidence="10 11">
    <name type="scientific">Solimonas terrae</name>
    <dbReference type="NCBI Taxonomy" id="1396819"/>
    <lineage>
        <taxon>Bacteria</taxon>
        <taxon>Pseudomonadati</taxon>
        <taxon>Pseudomonadota</taxon>
        <taxon>Gammaproteobacteria</taxon>
        <taxon>Nevskiales</taxon>
        <taxon>Nevskiaceae</taxon>
        <taxon>Solimonas</taxon>
    </lineage>
</organism>
<evidence type="ECO:0000259" key="9">
    <source>
        <dbReference type="PROSITE" id="PS50850"/>
    </source>
</evidence>
<feature type="transmembrane region" description="Helical" evidence="8">
    <location>
        <begin position="148"/>
        <end position="171"/>
    </location>
</feature>
<evidence type="ECO:0000256" key="3">
    <source>
        <dbReference type="ARBA" id="ARBA00022448"/>
    </source>
</evidence>
<dbReference type="Proteomes" id="UP000472676">
    <property type="component" value="Unassembled WGS sequence"/>
</dbReference>
<name>A0A6M2BRV0_9GAMM</name>
<feature type="transmembrane region" description="Helical" evidence="8">
    <location>
        <begin position="183"/>
        <end position="200"/>
    </location>
</feature>
<dbReference type="InterPro" id="IPR004638">
    <property type="entry name" value="EmrB-like"/>
</dbReference>
<comment type="similarity">
    <text evidence="2">Belongs to the major facilitator superfamily. EmrB family.</text>
</comment>
<feature type="transmembrane region" description="Helical" evidence="8">
    <location>
        <begin position="121"/>
        <end position="142"/>
    </location>
</feature>
<dbReference type="EMBL" id="JAAMOW010000004">
    <property type="protein sequence ID" value="NGY04941.1"/>
    <property type="molecule type" value="Genomic_DNA"/>
</dbReference>
<protein>
    <submittedName>
        <fullName evidence="10">DHA2 family efflux MFS transporter permease subunit</fullName>
    </submittedName>
</protein>
<feature type="transmembrane region" description="Helical" evidence="8">
    <location>
        <begin position="250"/>
        <end position="271"/>
    </location>
</feature>
<evidence type="ECO:0000256" key="8">
    <source>
        <dbReference type="SAM" id="Phobius"/>
    </source>
</evidence>
<keyword evidence="3" id="KW-0813">Transport</keyword>
<evidence type="ECO:0000256" key="5">
    <source>
        <dbReference type="ARBA" id="ARBA00022692"/>
    </source>
</evidence>
<feature type="transmembrane region" description="Helical" evidence="8">
    <location>
        <begin position="460"/>
        <end position="477"/>
    </location>
</feature>
<gene>
    <name evidence="10" type="ORF">G7Y85_09195</name>
</gene>
<accession>A0A6M2BRV0</accession>
<dbReference type="InterPro" id="IPR020846">
    <property type="entry name" value="MFS_dom"/>
</dbReference>
<dbReference type="PANTHER" id="PTHR42718:SF9">
    <property type="entry name" value="MAJOR FACILITATOR SUPERFAMILY MULTIDRUG TRANSPORTER MFSC"/>
    <property type="match status" value="1"/>
</dbReference>
<feature type="transmembrane region" description="Helical" evidence="8">
    <location>
        <begin position="315"/>
        <end position="332"/>
    </location>
</feature>
<reference evidence="10 11" key="1">
    <citation type="journal article" date="2014" name="Int. J. Syst. Evol. Microbiol.">
        <title>Solimonas terrae sp. nov., isolated from soil.</title>
        <authorList>
            <person name="Kim S.J."/>
            <person name="Moon J.Y."/>
            <person name="Weon H.Y."/>
            <person name="Ahn J.H."/>
            <person name="Chen W.M."/>
            <person name="Kwon S.W."/>
        </authorList>
    </citation>
    <scope>NUCLEOTIDE SEQUENCE [LARGE SCALE GENOMIC DNA]</scope>
    <source>
        <strain evidence="10 11">KIS83-12</strain>
    </source>
</reference>
<evidence type="ECO:0000313" key="10">
    <source>
        <dbReference type="EMBL" id="NGY04941.1"/>
    </source>
</evidence>
<evidence type="ECO:0000256" key="7">
    <source>
        <dbReference type="ARBA" id="ARBA00023136"/>
    </source>
</evidence>
<feature type="domain" description="Major facilitator superfamily (MFS) profile" evidence="9">
    <location>
        <begin position="1"/>
        <end position="482"/>
    </location>
</feature>
<proteinExistence type="inferred from homology"/>
<dbReference type="GO" id="GO:0022857">
    <property type="term" value="F:transmembrane transporter activity"/>
    <property type="evidence" value="ECO:0007669"/>
    <property type="project" value="InterPro"/>
</dbReference>
<keyword evidence="5 8" id="KW-0812">Transmembrane</keyword>
<feature type="transmembrane region" description="Helical" evidence="8">
    <location>
        <begin position="31"/>
        <end position="50"/>
    </location>
</feature>
<feature type="transmembrane region" description="Helical" evidence="8">
    <location>
        <begin position="380"/>
        <end position="399"/>
    </location>
</feature>
<keyword evidence="7 8" id="KW-0472">Membrane</keyword>
<dbReference type="PROSITE" id="PS50850">
    <property type="entry name" value="MFS"/>
    <property type="match status" value="1"/>
</dbReference>
<dbReference type="NCBIfam" id="TIGR00711">
    <property type="entry name" value="efflux_EmrB"/>
    <property type="match status" value="1"/>
</dbReference>
<dbReference type="Gene3D" id="1.20.1250.20">
    <property type="entry name" value="MFS general substrate transporter like domains"/>
    <property type="match status" value="1"/>
</dbReference>
<feature type="transmembrane region" description="Helical" evidence="8">
    <location>
        <begin position="344"/>
        <end position="368"/>
    </location>
</feature>
<dbReference type="SUPFAM" id="SSF103473">
    <property type="entry name" value="MFS general substrate transporter"/>
    <property type="match status" value="1"/>
</dbReference>